<proteinExistence type="predicted"/>
<keyword evidence="3" id="KW-1185">Reference proteome</keyword>
<feature type="compositionally biased region" description="Basic and acidic residues" evidence="1">
    <location>
        <begin position="53"/>
        <end position="62"/>
    </location>
</feature>
<dbReference type="PROSITE" id="PS51257">
    <property type="entry name" value="PROKAR_LIPOPROTEIN"/>
    <property type="match status" value="1"/>
</dbReference>
<reference evidence="2 3" key="1">
    <citation type="journal article" date="2024" name="bioRxiv">
        <title>A reference genome for Trichogramma kaykai: A tiny desert-dwelling parasitoid wasp with competing sex-ratio distorters.</title>
        <authorList>
            <person name="Culotta J."/>
            <person name="Lindsey A.R."/>
        </authorList>
    </citation>
    <scope>NUCLEOTIDE SEQUENCE [LARGE SCALE GENOMIC DNA]</scope>
    <source>
        <strain evidence="2 3">KSX58</strain>
    </source>
</reference>
<evidence type="ECO:0000313" key="3">
    <source>
        <dbReference type="Proteomes" id="UP001627154"/>
    </source>
</evidence>
<gene>
    <name evidence="2" type="ORF">TKK_005443</name>
</gene>
<accession>A0ABD2X9C4</accession>
<name>A0ABD2X9C4_9HYME</name>
<protein>
    <submittedName>
        <fullName evidence="2">Uncharacterized protein</fullName>
    </submittedName>
</protein>
<comment type="caution">
    <text evidence="2">The sequence shown here is derived from an EMBL/GenBank/DDBJ whole genome shotgun (WGS) entry which is preliminary data.</text>
</comment>
<sequence>MMNFAKSTALPRDRSCFFSLPYFLMACIRADMYSLRSKTFLKPSSKTASKRRKQEDSRSGQRRFFFFDRKNTKMKCSGSTVNQLRTDFNLHRLMIKNERKVDFSLL</sequence>
<evidence type="ECO:0000313" key="2">
    <source>
        <dbReference type="EMBL" id="KAL3401643.1"/>
    </source>
</evidence>
<dbReference type="AlphaFoldDB" id="A0ABD2X9C4"/>
<dbReference type="Proteomes" id="UP001627154">
    <property type="component" value="Unassembled WGS sequence"/>
</dbReference>
<organism evidence="2 3">
    <name type="scientific">Trichogramma kaykai</name>
    <dbReference type="NCBI Taxonomy" id="54128"/>
    <lineage>
        <taxon>Eukaryota</taxon>
        <taxon>Metazoa</taxon>
        <taxon>Ecdysozoa</taxon>
        <taxon>Arthropoda</taxon>
        <taxon>Hexapoda</taxon>
        <taxon>Insecta</taxon>
        <taxon>Pterygota</taxon>
        <taxon>Neoptera</taxon>
        <taxon>Endopterygota</taxon>
        <taxon>Hymenoptera</taxon>
        <taxon>Apocrita</taxon>
        <taxon>Proctotrupomorpha</taxon>
        <taxon>Chalcidoidea</taxon>
        <taxon>Trichogrammatidae</taxon>
        <taxon>Trichogramma</taxon>
    </lineage>
</organism>
<feature type="region of interest" description="Disordered" evidence="1">
    <location>
        <begin position="42"/>
        <end position="62"/>
    </location>
</feature>
<dbReference type="EMBL" id="JBJJXI010000045">
    <property type="protein sequence ID" value="KAL3401643.1"/>
    <property type="molecule type" value="Genomic_DNA"/>
</dbReference>
<evidence type="ECO:0000256" key="1">
    <source>
        <dbReference type="SAM" id="MobiDB-lite"/>
    </source>
</evidence>